<feature type="repeat" description="PPR" evidence="5">
    <location>
        <begin position="216"/>
        <end position="250"/>
    </location>
</feature>
<evidence type="ECO:0000313" key="8">
    <source>
        <dbReference type="Proteomes" id="UP000193642"/>
    </source>
</evidence>
<evidence type="ECO:0000256" key="4">
    <source>
        <dbReference type="ARBA" id="ARBA00044511"/>
    </source>
</evidence>
<keyword evidence="2" id="KW-0677">Repeat</keyword>
<sequence>MISHSRIKPSLLTYTHLLKGFAALDDIVNCKLILEKMTFMGHEPDLTFYTILIQAYAKAGDVQSAMSLHESVTNTTIVLDTRYYNALINMYAKASNRDNNESLATMVRLYEEMTVSLVPDEHTYTTMIDAFMKAREPRLAIFWFDVMQGRKPYSRQFVEPLGIPAVPIHPPIIPTAPTYTAIISGYAHQKNVAEALRWFQELCQSQTRPTEGNVPNIKTYTAVLHGFSKVGDMRGAENWIRRMENDSLETNSKSGFDRRVFNTLISGYASKHDYEGARKVLSQMGENGLHSDAITYGMLIDSHLKRTSSFKDGDIEAALQTYKTMISQGIKPTLHILTALISRLGHICGKSIVWVDLLYPDKEEGFHISLDKCNQCRLIPFNCLQEHQYHHNAQRLFKSRIFVSSMTHTDPRYQKY</sequence>
<dbReference type="STRING" id="329046.A0A1Y2CBW3"/>
<dbReference type="SUPFAM" id="SSF81901">
    <property type="entry name" value="HCP-like"/>
    <property type="match status" value="1"/>
</dbReference>
<dbReference type="PANTHER" id="PTHR47447">
    <property type="entry name" value="OS03G0856100 PROTEIN"/>
    <property type="match status" value="1"/>
</dbReference>
<dbReference type="Proteomes" id="UP000193642">
    <property type="component" value="Unassembled WGS sequence"/>
</dbReference>
<dbReference type="Pfam" id="PF01535">
    <property type="entry name" value="PPR"/>
    <property type="match status" value="2"/>
</dbReference>
<comment type="function">
    <text evidence="3">Regulates mitochondrial small subunit maturation by controlling 15S rRNA 5'-end processing. Localizes to the 5' precursor of the 15S rRNA in a position that is subsequently occupied by mS47 in the mature yeast mtSSU. Uses structure and sequence-specific RNA recognition, binding to a single-stranded region of the precursor and specifically recognizing bases -6 to -1. The exchange of Ccm1 for mS47 is coupled to the irreversible removal of precursor rRNA that is accompanied by conformational changes of the mitoribosomal proteins uS5m and mS26. These conformational changes signal completion of 5'-end rRNA processing through protection of the mature 5'-end of the 15S rRNA and stabilization of mS47. The removal of the 5' precursor together with the dissociation of Ccm1 may be catalyzed by the 5'-3' exoribonuclease Pet127. Involved in the specific removal of group I introns in mitochondrial encoded transcripts.</text>
</comment>
<dbReference type="InterPro" id="IPR011990">
    <property type="entry name" value="TPR-like_helical_dom_sf"/>
</dbReference>
<comment type="subunit">
    <text evidence="4">Binds to mitochondrial small subunit 15S rRNA.</text>
</comment>
<proteinExistence type="inferred from homology"/>
<evidence type="ECO:0000256" key="1">
    <source>
        <dbReference type="ARBA" id="ARBA00006192"/>
    </source>
</evidence>
<dbReference type="Pfam" id="PF17177">
    <property type="entry name" value="PPR_long"/>
    <property type="match status" value="1"/>
</dbReference>
<evidence type="ECO:0000313" key="7">
    <source>
        <dbReference type="EMBL" id="ORY44519.1"/>
    </source>
</evidence>
<organism evidence="7 8">
    <name type="scientific">Rhizoclosmatium globosum</name>
    <dbReference type="NCBI Taxonomy" id="329046"/>
    <lineage>
        <taxon>Eukaryota</taxon>
        <taxon>Fungi</taxon>
        <taxon>Fungi incertae sedis</taxon>
        <taxon>Chytridiomycota</taxon>
        <taxon>Chytridiomycota incertae sedis</taxon>
        <taxon>Chytridiomycetes</taxon>
        <taxon>Chytridiales</taxon>
        <taxon>Chytriomycetaceae</taxon>
        <taxon>Rhizoclosmatium</taxon>
    </lineage>
</organism>
<dbReference type="AlphaFoldDB" id="A0A1Y2CBW3"/>
<dbReference type="OrthoDB" id="185373at2759"/>
<dbReference type="InterPro" id="IPR033443">
    <property type="entry name" value="PROP1-like_PPR_dom"/>
</dbReference>
<dbReference type="PANTHER" id="PTHR47447:SF17">
    <property type="entry name" value="OS12G0638900 PROTEIN"/>
    <property type="match status" value="1"/>
</dbReference>
<evidence type="ECO:0000256" key="3">
    <source>
        <dbReference type="ARBA" id="ARBA00044493"/>
    </source>
</evidence>
<feature type="repeat" description="PPR" evidence="5">
    <location>
        <begin position="175"/>
        <end position="209"/>
    </location>
</feature>
<reference evidence="7 8" key="1">
    <citation type="submission" date="2016-07" db="EMBL/GenBank/DDBJ databases">
        <title>Pervasive Adenine N6-methylation of Active Genes in Fungi.</title>
        <authorList>
            <consortium name="DOE Joint Genome Institute"/>
            <person name="Mondo S.J."/>
            <person name="Dannebaum R.O."/>
            <person name="Kuo R.C."/>
            <person name="Labutti K."/>
            <person name="Haridas S."/>
            <person name="Kuo A."/>
            <person name="Salamov A."/>
            <person name="Ahrendt S.R."/>
            <person name="Lipzen A."/>
            <person name="Sullivan W."/>
            <person name="Andreopoulos W.B."/>
            <person name="Clum A."/>
            <person name="Lindquist E."/>
            <person name="Daum C."/>
            <person name="Ramamoorthy G.K."/>
            <person name="Gryganskyi A."/>
            <person name="Culley D."/>
            <person name="Magnuson J.K."/>
            <person name="James T.Y."/>
            <person name="O'Malley M.A."/>
            <person name="Stajich J.E."/>
            <person name="Spatafora J.W."/>
            <person name="Visel A."/>
            <person name="Grigoriev I.V."/>
        </authorList>
    </citation>
    <scope>NUCLEOTIDE SEQUENCE [LARGE SCALE GENOMIC DNA]</scope>
    <source>
        <strain evidence="7 8">JEL800</strain>
    </source>
</reference>
<evidence type="ECO:0000256" key="5">
    <source>
        <dbReference type="PROSITE-ProRule" id="PRU00708"/>
    </source>
</evidence>
<keyword evidence="8" id="KW-1185">Reference proteome</keyword>
<dbReference type="InterPro" id="IPR002885">
    <property type="entry name" value="PPR_rpt"/>
</dbReference>
<name>A0A1Y2CBW3_9FUNG</name>
<comment type="caution">
    <text evidence="7">The sequence shown here is derived from an EMBL/GenBank/DDBJ whole genome shotgun (WGS) entry which is preliminary data.</text>
</comment>
<protein>
    <recommendedName>
        <fullName evidence="6">PROP1-like PPR domain-containing protein</fullName>
    </recommendedName>
</protein>
<comment type="similarity">
    <text evidence="1">Belongs to the CCM1 family.</text>
</comment>
<dbReference type="NCBIfam" id="TIGR00756">
    <property type="entry name" value="PPR"/>
    <property type="match status" value="5"/>
</dbReference>
<gene>
    <name evidence="7" type="ORF">BCR33DRAFT_224580</name>
</gene>
<dbReference type="Gene3D" id="1.25.40.10">
    <property type="entry name" value="Tetratricopeptide repeat domain"/>
    <property type="match status" value="3"/>
</dbReference>
<feature type="repeat" description="PPR" evidence="5">
    <location>
        <begin position="257"/>
        <end position="291"/>
    </location>
</feature>
<feature type="domain" description="PROP1-like PPR" evidence="6">
    <location>
        <begin position="52"/>
        <end position="140"/>
    </location>
</feature>
<evidence type="ECO:0000256" key="2">
    <source>
        <dbReference type="ARBA" id="ARBA00022737"/>
    </source>
</evidence>
<evidence type="ECO:0000259" key="6">
    <source>
        <dbReference type="Pfam" id="PF17177"/>
    </source>
</evidence>
<feature type="repeat" description="PPR" evidence="5">
    <location>
        <begin position="45"/>
        <end position="79"/>
    </location>
</feature>
<accession>A0A1Y2CBW3</accession>
<dbReference type="PROSITE" id="PS51375">
    <property type="entry name" value="PPR"/>
    <property type="match status" value="4"/>
</dbReference>
<dbReference type="Pfam" id="PF13041">
    <property type="entry name" value="PPR_2"/>
    <property type="match status" value="1"/>
</dbReference>
<dbReference type="EMBL" id="MCGO01000022">
    <property type="protein sequence ID" value="ORY44519.1"/>
    <property type="molecule type" value="Genomic_DNA"/>
</dbReference>